<dbReference type="RefSeq" id="WP_094364525.1">
    <property type="nucleotide sequence ID" value="NZ_NMVQ01000028.1"/>
</dbReference>
<proteinExistence type="predicted"/>
<evidence type="ECO:0000256" key="1">
    <source>
        <dbReference type="SAM" id="MobiDB-lite"/>
    </source>
</evidence>
<feature type="region of interest" description="Disordered" evidence="1">
    <location>
        <begin position="485"/>
        <end position="546"/>
    </location>
</feature>
<feature type="domain" description="Transposase for insertion sequence element IS21-like C-terminal" evidence="2">
    <location>
        <begin position="315"/>
        <end position="385"/>
    </location>
</feature>
<organism evidence="3 4">
    <name type="scientific">Enemella dayhoffiae</name>
    <dbReference type="NCBI Taxonomy" id="2016507"/>
    <lineage>
        <taxon>Bacteria</taxon>
        <taxon>Bacillati</taxon>
        <taxon>Actinomycetota</taxon>
        <taxon>Actinomycetes</taxon>
        <taxon>Propionibacteriales</taxon>
        <taxon>Propionibacteriaceae</taxon>
        <taxon>Enemella</taxon>
    </lineage>
</organism>
<gene>
    <name evidence="3" type="ORF">CGZ93_12605</name>
</gene>
<evidence type="ECO:0000259" key="2">
    <source>
        <dbReference type="Pfam" id="PF22483"/>
    </source>
</evidence>
<accession>A0A255GW55</accession>
<dbReference type="Proteomes" id="UP000216311">
    <property type="component" value="Unassembled WGS sequence"/>
</dbReference>
<dbReference type="EMBL" id="NMVQ01000028">
    <property type="protein sequence ID" value="OYO19830.1"/>
    <property type="molecule type" value="Genomic_DNA"/>
</dbReference>
<name>A0A255GW55_9ACTN</name>
<reference evidence="3 4" key="1">
    <citation type="submission" date="2017-07" db="EMBL/GenBank/DDBJ databases">
        <title>Draft whole genome sequences of clinical Proprionibacteriaceae strains.</title>
        <authorList>
            <person name="Bernier A.-M."/>
            <person name="Bernard K."/>
            <person name="Domingo M.-C."/>
        </authorList>
    </citation>
    <scope>NUCLEOTIDE SEQUENCE [LARGE SCALE GENOMIC DNA]</scope>
    <source>
        <strain evidence="3 4">NML 130396</strain>
    </source>
</reference>
<evidence type="ECO:0000313" key="4">
    <source>
        <dbReference type="Proteomes" id="UP000216311"/>
    </source>
</evidence>
<comment type="caution">
    <text evidence="3">The sequence shown here is derived from an EMBL/GenBank/DDBJ whole genome shotgun (WGS) entry which is preliminary data.</text>
</comment>
<dbReference type="InterPro" id="IPR054353">
    <property type="entry name" value="IstA-like_C"/>
</dbReference>
<dbReference type="NCBIfam" id="NF033546">
    <property type="entry name" value="transpos_IS21"/>
    <property type="match status" value="1"/>
</dbReference>
<feature type="compositionally biased region" description="Basic and acidic residues" evidence="1">
    <location>
        <begin position="510"/>
        <end position="546"/>
    </location>
</feature>
<dbReference type="PANTHER" id="PTHR35004">
    <property type="entry name" value="TRANSPOSASE RV3428C-RELATED"/>
    <property type="match status" value="1"/>
</dbReference>
<sequence>MDQSRVELFAAIRRDARAGMSKRALQRKHGVGYRTVAAALVSAWPQPRKEPPRRASRLDPYREVVDGWLRDDLDAPRKQRHTAKRIYDRLLDEHDARGAVSYGMVRDYVATRRREIRIEAGRGQSDGFVPQEHLPGREAEVDFGEVAIKLRGELVTCTLFCLRLSYSGKAVHRISASAGLEAFLEGHTHAFRVLGGVPTGKTRYDNLKAAVAQVVGFSRQRVETERWTAYRSHYGLEAFYCQPGIQGAHEKGGVEGQIGWFRRNHLVPVPEVDSIAELNALVDAWDLEDEQRRIGTRAHTIGEHFANELPLLQPLPDENFETGLWSAPRVNRYAQITVRMNTYSVPVRYIDRKLRVLLHASQLVVYDGRTEVARHERLMTKGGTRVELDHYLELLLRKPGALPGATALEQARAAGRFTPIHDAWWAAACKIHGDAEGTRALIQVLLLHRHQRHEQVVAGIAAALKVGALTADAVALEARKFADDENGAGTPGVLQDDEHRSSSSTVRSLTEQRLRTRLPEDDRPLPSVDRYDELLPSRTHLRAEPS</sequence>
<protein>
    <submittedName>
        <fullName evidence="3">IS21 family transposase</fullName>
    </submittedName>
</protein>
<evidence type="ECO:0000313" key="3">
    <source>
        <dbReference type="EMBL" id="OYO19830.1"/>
    </source>
</evidence>
<keyword evidence="4" id="KW-1185">Reference proteome</keyword>
<dbReference type="OrthoDB" id="2065409at2"/>
<dbReference type="Pfam" id="PF22483">
    <property type="entry name" value="Mu-transpos_C_2"/>
    <property type="match status" value="1"/>
</dbReference>
<dbReference type="AlphaFoldDB" id="A0A255GW55"/>